<name>A0A165EYQ5_9APHY</name>
<dbReference type="InParanoid" id="A0A165EYQ5"/>
<evidence type="ECO:0008006" key="3">
    <source>
        <dbReference type="Google" id="ProtNLM"/>
    </source>
</evidence>
<gene>
    <name evidence="1" type="ORF">LAESUDRAFT_650372</name>
</gene>
<dbReference type="Proteomes" id="UP000076871">
    <property type="component" value="Unassembled WGS sequence"/>
</dbReference>
<evidence type="ECO:0000313" key="2">
    <source>
        <dbReference type="Proteomes" id="UP000076871"/>
    </source>
</evidence>
<dbReference type="EMBL" id="KV427617">
    <property type="protein sequence ID" value="KZT07999.1"/>
    <property type="molecule type" value="Genomic_DNA"/>
</dbReference>
<proteinExistence type="predicted"/>
<organism evidence="1 2">
    <name type="scientific">Laetiporus sulphureus 93-53</name>
    <dbReference type="NCBI Taxonomy" id="1314785"/>
    <lineage>
        <taxon>Eukaryota</taxon>
        <taxon>Fungi</taxon>
        <taxon>Dikarya</taxon>
        <taxon>Basidiomycota</taxon>
        <taxon>Agaricomycotina</taxon>
        <taxon>Agaricomycetes</taxon>
        <taxon>Polyporales</taxon>
        <taxon>Laetiporus</taxon>
    </lineage>
</organism>
<sequence length="178" mass="19846">MSETTETTKFPLLGEGNYGEWVIRMEAELIRKELWEVMTIETSPPTDATETEAAVVRFATRLAMRRCFYRAVKGPDKAMSAWIGWVKKMAADLEYAGIKVEEEDMVLGLTMGLGEHYDQLVVTLDSIPPKQLTVANVTARLLNEETRQKDTEDDRDAVAMMAKAGKGKWKAAAGGREA</sequence>
<evidence type="ECO:0000313" key="1">
    <source>
        <dbReference type="EMBL" id="KZT07999.1"/>
    </source>
</evidence>
<dbReference type="Pfam" id="PF14223">
    <property type="entry name" value="Retrotran_gag_2"/>
    <property type="match status" value="1"/>
</dbReference>
<protein>
    <recommendedName>
        <fullName evidence="3">DUF4219 domain-containing protein</fullName>
    </recommendedName>
</protein>
<dbReference type="RefSeq" id="XP_040765739.1">
    <property type="nucleotide sequence ID" value="XM_040904241.1"/>
</dbReference>
<keyword evidence="2" id="KW-1185">Reference proteome</keyword>
<dbReference type="AlphaFoldDB" id="A0A165EYQ5"/>
<dbReference type="GeneID" id="63821271"/>
<accession>A0A165EYQ5</accession>
<reference evidence="1 2" key="1">
    <citation type="journal article" date="2016" name="Mol. Biol. Evol.">
        <title>Comparative Genomics of Early-Diverging Mushroom-Forming Fungi Provides Insights into the Origins of Lignocellulose Decay Capabilities.</title>
        <authorList>
            <person name="Nagy L.G."/>
            <person name="Riley R."/>
            <person name="Tritt A."/>
            <person name="Adam C."/>
            <person name="Daum C."/>
            <person name="Floudas D."/>
            <person name="Sun H."/>
            <person name="Yadav J.S."/>
            <person name="Pangilinan J."/>
            <person name="Larsson K.H."/>
            <person name="Matsuura K."/>
            <person name="Barry K."/>
            <person name="Labutti K."/>
            <person name="Kuo R."/>
            <person name="Ohm R.A."/>
            <person name="Bhattacharya S.S."/>
            <person name="Shirouzu T."/>
            <person name="Yoshinaga Y."/>
            <person name="Martin F.M."/>
            <person name="Grigoriev I.V."/>
            <person name="Hibbett D.S."/>
        </authorList>
    </citation>
    <scope>NUCLEOTIDE SEQUENCE [LARGE SCALE GENOMIC DNA]</scope>
    <source>
        <strain evidence="1 2">93-53</strain>
    </source>
</reference>
<dbReference type="STRING" id="1314785.A0A165EYQ5"/>
<dbReference type="OrthoDB" id="2799606at2759"/>